<evidence type="ECO:0000256" key="2">
    <source>
        <dbReference type="ARBA" id="ARBA00022692"/>
    </source>
</evidence>
<dbReference type="Pfam" id="PF20684">
    <property type="entry name" value="Fung_rhodopsin"/>
    <property type="match status" value="1"/>
</dbReference>
<feature type="transmembrane region" description="Helical" evidence="7">
    <location>
        <begin position="60"/>
        <end position="81"/>
    </location>
</feature>
<dbReference type="PANTHER" id="PTHR33048:SF129">
    <property type="entry name" value="INTEGRAL MEMBRANE PROTEIN-RELATED"/>
    <property type="match status" value="1"/>
</dbReference>
<name>A0A9Q8L4X8_PASFU</name>
<reference evidence="9" key="2">
    <citation type="journal article" date="2022" name="Microb. Genom.">
        <title>A chromosome-scale genome assembly of the tomato pathogen Cladosporium fulvum reveals a compartmentalized genome architecture and the presence of a dispensable chromosome.</title>
        <authorList>
            <person name="Zaccaron A.Z."/>
            <person name="Chen L.H."/>
            <person name="Samaras A."/>
            <person name="Stergiopoulos I."/>
        </authorList>
    </citation>
    <scope>NUCLEOTIDE SEQUENCE</scope>
    <source>
        <strain evidence="9">Race5_Kim</strain>
    </source>
</reference>
<feature type="region of interest" description="Disordered" evidence="6">
    <location>
        <begin position="333"/>
        <end position="359"/>
    </location>
</feature>
<gene>
    <name evidence="9" type="ORF">CLAFUR5_01704</name>
</gene>
<dbReference type="EMBL" id="CP090163">
    <property type="protein sequence ID" value="UJO10893.1"/>
    <property type="molecule type" value="Genomic_DNA"/>
</dbReference>
<proteinExistence type="inferred from homology"/>
<feature type="region of interest" description="Disordered" evidence="6">
    <location>
        <begin position="431"/>
        <end position="453"/>
    </location>
</feature>
<feature type="transmembrane region" description="Helical" evidence="7">
    <location>
        <begin position="26"/>
        <end position="48"/>
    </location>
</feature>
<evidence type="ECO:0000313" key="9">
    <source>
        <dbReference type="EMBL" id="UJO10893.1"/>
    </source>
</evidence>
<evidence type="ECO:0000256" key="5">
    <source>
        <dbReference type="ARBA" id="ARBA00038359"/>
    </source>
</evidence>
<dbReference type="GeneID" id="71981582"/>
<keyword evidence="10" id="KW-1185">Reference proteome</keyword>
<dbReference type="Proteomes" id="UP000756132">
    <property type="component" value="Chromosome 1"/>
</dbReference>
<dbReference type="PANTHER" id="PTHR33048">
    <property type="entry name" value="PTH11-LIKE INTEGRAL MEMBRANE PROTEIN (AFU_ORTHOLOGUE AFUA_5G11245)"/>
    <property type="match status" value="1"/>
</dbReference>
<evidence type="ECO:0000256" key="3">
    <source>
        <dbReference type="ARBA" id="ARBA00022989"/>
    </source>
</evidence>
<sequence>MQIPPVDVTVSWPTPNYDDPKTRGDALLVLLVLFSILVFFAVFGRYYSRIIIKKWFGWDDAMITLAFVFTIGMNATVMLANRRYGWDRHVWDVKPTLYQNASIVAFAAKLLYVEAATCTRMSLIFFYYRLVRDSGIAWFAWVLHASMFFVVGLGIAFTLLGIFLCVPVQAYWVFPPMAGHKCLDEGTATLIVGIFNCCADLLTTVLPIPLVVRLTMPVRQRLGVCMLLCLGVLVTVAGIVRTYYIWQSLINSWDETWFSYPLWICAAIEIDVGVVSVGSHSPLKVLADKQSDMRHKCAPALKPLLHKPMSRVSSLVTSKLSSLRTLGAAPKIPKDLSKSTRSTKSTFRPPFAKRSGGDSIWDGDEEYGMLRLDRDGTEKGPTAVYVPDNVREVESRTSIIRQWSNKRPGAPRRQPTLEIMKTQEIEQVSYAAGEEPQGSECSTQRTPDAVEFR</sequence>
<feature type="domain" description="Rhodopsin" evidence="8">
    <location>
        <begin position="45"/>
        <end position="306"/>
    </location>
</feature>
<accession>A0A9Q8L4X8</accession>
<protein>
    <recommendedName>
        <fullName evidence="8">Rhodopsin domain-containing protein</fullName>
    </recommendedName>
</protein>
<dbReference type="AlphaFoldDB" id="A0A9Q8L4X8"/>
<feature type="transmembrane region" description="Helical" evidence="7">
    <location>
        <begin position="224"/>
        <end position="246"/>
    </location>
</feature>
<organism evidence="9 10">
    <name type="scientific">Passalora fulva</name>
    <name type="common">Tomato leaf mold</name>
    <name type="synonym">Cladosporium fulvum</name>
    <dbReference type="NCBI Taxonomy" id="5499"/>
    <lineage>
        <taxon>Eukaryota</taxon>
        <taxon>Fungi</taxon>
        <taxon>Dikarya</taxon>
        <taxon>Ascomycota</taxon>
        <taxon>Pezizomycotina</taxon>
        <taxon>Dothideomycetes</taxon>
        <taxon>Dothideomycetidae</taxon>
        <taxon>Mycosphaerellales</taxon>
        <taxon>Mycosphaerellaceae</taxon>
        <taxon>Fulvia</taxon>
    </lineage>
</organism>
<keyword evidence="4 7" id="KW-0472">Membrane</keyword>
<keyword evidence="2 7" id="KW-0812">Transmembrane</keyword>
<dbReference type="KEGG" id="ffu:CLAFUR5_01704"/>
<dbReference type="InterPro" id="IPR052337">
    <property type="entry name" value="SAT4-like"/>
</dbReference>
<dbReference type="RefSeq" id="XP_047755259.1">
    <property type="nucleotide sequence ID" value="XM_047900852.1"/>
</dbReference>
<evidence type="ECO:0000256" key="4">
    <source>
        <dbReference type="ARBA" id="ARBA00023136"/>
    </source>
</evidence>
<evidence type="ECO:0000256" key="6">
    <source>
        <dbReference type="SAM" id="MobiDB-lite"/>
    </source>
</evidence>
<evidence type="ECO:0000256" key="1">
    <source>
        <dbReference type="ARBA" id="ARBA00004141"/>
    </source>
</evidence>
<evidence type="ECO:0000313" key="10">
    <source>
        <dbReference type="Proteomes" id="UP000756132"/>
    </source>
</evidence>
<evidence type="ECO:0000259" key="8">
    <source>
        <dbReference type="Pfam" id="PF20684"/>
    </source>
</evidence>
<comment type="similarity">
    <text evidence="5">Belongs to the SAT4 family.</text>
</comment>
<feature type="transmembrane region" description="Helical" evidence="7">
    <location>
        <begin position="101"/>
        <end position="126"/>
    </location>
</feature>
<feature type="transmembrane region" description="Helical" evidence="7">
    <location>
        <begin position="258"/>
        <end position="279"/>
    </location>
</feature>
<evidence type="ECO:0000256" key="7">
    <source>
        <dbReference type="SAM" id="Phobius"/>
    </source>
</evidence>
<feature type="transmembrane region" description="Helical" evidence="7">
    <location>
        <begin position="190"/>
        <end position="212"/>
    </location>
</feature>
<dbReference type="GO" id="GO:0016020">
    <property type="term" value="C:membrane"/>
    <property type="evidence" value="ECO:0007669"/>
    <property type="project" value="UniProtKB-SubCell"/>
</dbReference>
<dbReference type="InterPro" id="IPR049326">
    <property type="entry name" value="Rhodopsin_dom_fungi"/>
</dbReference>
<dbReference type="OrthoDB" id="4525788at2759"/>
<comment type="subcellular location">
    <subcellularLocation>
        <location evidence="1">Membrane</location>
        <topology evidence="1">Multi-pass membrane protein</topology>
    </subcellularLocation>
</comment>
<feature type="transmembrane region" description="Helical" evidence="7">
    <location>
        <begin position="138"/>
        <end position="170"/>
    </location>
</feature>
<keyword evidence="3 7" id="KW-1133">Transmembrane helix</keyword>
<reference evidence="9" key="1">
    <citation type="submission" date="2021-12" db="EMBL/GenBank/DDBJ databases">
        <authorList>
            <person name="Zaccaron A."/>
            <person name="Stergiopoulos I."/>
        </authorList>
    </citation>
    <scope>NUCLEOTIDE SEQUENCE</scope>
    <source>
        <strain evidence="9">Race5_Kim</strain>
    </source>
</reference>